<dbReference type="Gene3D" id="3.30.300.20">
    <property type="match status" value="1"/>
</dbReference>
<organism evidence="1 2">
    <name type="scientific">Candidatus Nitronereus thalassa</name>
    <dbReference type="NCBI Taxonomy" id="3020898"/>
    <lineage>
        <taxon>Bacteria</taxon>
        <taxon>Pseudomonadati</taxon>
        <taxon>Nitrospirota</taxon>
        <taxon>Nitrospiria</taxon>
        <taxon>Nitrospirales</taxon>
        <taxon>Nitrospiraceae</taxon>
        <taxon>Candidatus Nitronereus</taxon>
    </lineage>
</organism>
<dbReference type="InterPro" id="IPR052924">
    <property type="entry name" value="OsmC/Ohr_hydroprdx_reductase"/>
</dbReference>
<dbReference type="InterPro" id="IPR036102">
    <property type="entry name" value="OsmC/Ohrsf"/>
</dbReference>
<dbReference type="InterPro" id="IPR003718">
    <property type="entry name" value="OsmC/Ohr_fam"/>
</dbReference>
<dbReference type="Pfam" id="PF02566">
    <property type="entry name" value="OsmC"/>
    <property type="match status" value="1"/>
</dbReference>
<dbReference type="SUPFAM" id="SSF82784">
    <property type="entry name" value="OsmC-like"/>
    <property type="match status" value="1"/>
</dbReference>
<name>A0ABU3K4Y2_9BACT</name>
<reference evidence="1 2" key="1">
    <citation type="journal article" date="2023" name="ISME J.">
        <title>Cultivation and genomic characterization of novel and ubiquitous marine nitrite-oxidizing bacteria from the Nitrospirales.</title>
        <authorList>
            <person name="Mueller A.J."/>
            <person name="Daebeler A."/>
            <person name="Herbold C.W."/>
            <person name="Kirkegaard R.H."/>
            <person name="Daims H."/>
        </authorList>
    </citation>
    <scope>NUCLEOTIDE SEQUENCE [LARGE SCALE GENOMIC DNA]</scope>
    <source>
        <strain evidence="1 2">EB</strain>
    </source>
</reference>
<dbReference type="RefSeq" id="WP_313831776.1">
    <property type="nucleotide sequence ID" value="NZ_JAQOUE010000001.1"/>
</dbReference>
<gene>
    <name evidence="1" type="ORF">PPG34_03620</name>
</gene>
<sequence>MEQVIKQTKVNGVDVGQLETTIDAIQQTPEIAKFTFRATNKWISGGHNRSTIKEFYGAGQEDATRTEPFELDADEPPVLLGSDNGANPAEFILHSLASCLTTSLVYHAAARGIKIEGVESKLEGDIDLHGFLGLSKDVRKGYQNINVKFQVKSDADPELLRELCNQSPVFDIVSNPVPVTVSVETV</sequence>
<accession>A0ABU3K4Y2</accession>
<dbReference type="PANTHER" id="PTHR35368">
    <property type="entry name" value="HYDROPEROXIDE REDUCTASE"/>
    <property type="match status" value="1"/>
</dbReference>
<keyword evidence="2" id="KW-1185">Reference proteome</keyword>
<comment type="caution">
    <text evidence="1">The sequence shown here is derived from an EMBL/GenBank/DDBJ whole genome shotgun (WGS) entry which is preliminary data.</text>
</comment>
<dbReference type="InterPro" id="IPR015946">
    <property type="entry name" value="KH_dom-like_a/b"/>
</dbReference>
<proteinExistence type="predicted"/>
<dbReference type="Proteomes" id="UP001250932">
    <property type="component" value="Unassembled WGS sequence"/>
</dbReference>
<evidence type="ECO:0000313" key="1">
    <source>
        <dbReference type="EMBL" id="MDT7041422.1"/>
    </source>
</evidence>
<protein>
    <submittedName>
        <fullName evidence="1">OsmC family protein</fullName>
    </submittedName>
</protein>
<dbReference type="PANTHER" id="PTHR35368:SF1">
    <property type="entry name" value="HYDROPEROXIDE REDUCTASE"/>
    <property type="match status" value="1"/>
</dbReference>
<evidence type="ECO:0000313" key="2">
    <source>
        <dbReference type="Proteomes" id="UP001250932"/>
    </source>
</evidence>
<dbReference type="EMBL" id="JAQOUE010000001">
    <property type="protein sequence ID" value="MDT7041422.1"/>
    <property type="molecule type" value="Genomic_DNA"/>
</dbReference>